<reference evidence="3 5" key="2">
    <citation type="submission" date="2023-10" db="EMBL/GenBank/DDBJ databases">
        <title>To unveil natural product biosynthetic capacity in Pseudoalteromonas.</title>
        <authorList>
            <person name="Wang J."/>
        </authorList>
    </citation>
    <scope>NUCLEOTIDE SEQUENCE [LARGE SCALE GENOMIC DNA]</scope>
    <source>
        <strain evidence="3 5">DSM 15914</strain>
    </source>
</reference>
<dbReference type="AlphaFoldDB" id="A0A8I2H5E1"/>
<gene>
    <name evidence="2" type="ORF">F9Y85_14560</name>
    <name evidence="3" type="ORF">R5H13_03970</name>
</gene>
<dbReference type="GeneID" id="98334756"/>
<evidence type="ECO:0000313" key="3">
    <source>
        <dbReference type="EMBL" id="WOX29437.1"/>
    </source>
</evidence>
<keyword evidence="1" id="KW-1133">Transmembrane helix</keyword>
<feature type="transmembrane region" description="Helical" evidence="1">
    <location>
        <begin position="89"/>
        <end position="108"/>
    </location>
</feature>
<evidence type="ECO:0000256" key="1">
    <source>
        <dbReference type="SAM" id="Phobius"/>
    </source>
</evidence>
<evidence type="ECO:0000313" key="2">
    <source>
        <dbReference type="EMBL" id="NLR22510.1"/>
    </source>
</evidence>
<feature type="transmembrane region" description="Helical" evidence="1">
    <location>
        <begin position="55"/>
        <end position="77"/>
    </location>
</feature>
<dbReference type="Proteomes" id="UP001304419">
    <property type="component" value="Chromosome 1"/>
</dbReference>
<keyword evidence="1" id="KW-0812">Transmembrane</keyword>
<organism evidence="2 4">
    <name type="scientific">Pseudoalteromonas maricaloris</name>
    <dbReference type="NCBI Taxonomy" id="184924"/>
    <lineage>
        <taxon>Bacteria</taxon>
        <taxon>Pseudomonadati</taxon>
        <taxon>Pseudomonadota</taxon>
        <taxon>Gammaproteobacteria</taxon>
        <taxon>Alteromonadales</taxon>
        <taxon>Pseudoalteromonadaceae</taxon>
        <taxon>Pseudoalteromonas</taxon>
    </lineage>
</organism>
<name>A0A8I2H5E1_9GAMM</name>
<protein>
    <submittedName>
        <fullName evidence="2">Uncharacterized protein</fullName>
    </submittedName>
</protein>
<accession>A0A8I2H5E1</accession>
<evidence type="ECO:0000313" key="4">
    <source>
        <dbReference type="Proteomes" id="UP000646877"/>
    </source>
</evidence>
<dbReference type="Proteomes" id="UP000646877">
    <property type="component" value="Unassembled WGS sequence"/>
</dbReference>
<keyword evidence="1" id="KW-0472">Membrane</keyword>
<dbReference type="RefSeq" id="WP_039491923.1">
    <property type="nucleotide sequence ID" value="NZ_CBCSDF010000034.1"/>
</dbReference>
<feature type="transmembrane region" description="Helical" evidence="1">
    <location>
        <begin position="6"/>
        <end position="34"/>
    </location>
</feature>
<sequence>MLLAFIYSMVLIKTSLLGLGVVSIVLSVAFIVALRLNLPALPVNAKSKFIKSFKFVLFAHLLGYSLLVSKLLLIDGWQDVPMFIASHLIMHHIWSGLIAAILTLTTILKYQTFIAKPKTAKST</sequence>
<reference evidence="2" key="1">
    <citation type="submission" date="2019-10" db="EMBL/GenBank/DDBJ databases">
        <authorList>
            <person name="Paulsen S."/>
        </authorList>
    </citation>
    <scope>NUCLEOTIDE SEQUENCE</scope>
    <source>
        <strain evidence="2">LMG 19692</strain>
    </source>
</reference>
<proteinExistence type="predicted"/>
<keyword evidence="5" id="KW-1185">Reference proteome</keyword>
<evidence type="ECO:0000313" key="5">
    <source>
        <dbReference type="Proteomes" id="UP001304419"/>
    </source>
</evidence>
<dbReference type="EMBL" id="WEIA01000009">
    <property type="protein sequence ID" value="NLR22510.1"/>
    <property type="molecule type" value="Genomic_DNA"/>
</dbReference>
<dbReference type="EMBL" id="CP137578">
    <property type="protein sequence ID" value="WOX29437.1"/>
    <property type="molecule type" value="Genomic_DNA"/>
</dbReference>